<keyword evidence="6" id="KW-1185">Reference proteome</keyword>
<evidence type="ECO:0000256" key="2">
    <source>
        <dbReference type="ARBA" id="ARBA00023002"/>
    </source>
</evidence>
<protein>
    <submittedName>
        <fullName evidence="5">Quinone oxidoreductase</fullName>
    </submittedName>
</protein>
<dbReference type="PANTHER" id="PTHR48106">
    <property type="entry name" value="QUINONE OXIDOREDUCTASE PIG3-RELATED"/>
    <property type="match status" value="1"/>
</dbReference>
<keyword evidence="1" id="KW-0521">NADP</keyword>
<feature type="domain" description="Enoyl reductase (ER)" evidence="4">
    <location>
        <begin position="10"/>
        <end position="320"/>
    </location>
</feature>
<organism evidence="5 6">
    <name type="scientific">Saccharopolyspora halophila</name>
    <dbReference type="NCBI Taxonomy" id="405551"/>
    <lineage>
        <taxon>Bacteria</taxon>
        <taxon>Bacillati</taxon>
        <taxon>Actinomycetota</taxon>
        <taxon>Actinomycetes</taxon>
        <taxon>Pseudonocardiales</taxon>
        <taxon>Pseudonocardiaceae</taxon>
        <taxon>Saccharopolyspora</taxon>
    </lineage>
</organism>
<sequence>MRAIRVTANGGPEVLEETEAKAPEPGSGQLLVRVAAAGVNFIDTYQRSGIYSMQLPFIPGSEGAGEVIAVGPDVTGHSVGDRVAWASAPGSYAEQVLVPAGQAVAVPDGVDQRTAAAAMLQGLTAHYLVTSTYPIRTGETALVHAAAGGMGLLLTQLIKSRGGNVLGTVSTGEKEKLARQAGADEIIRYTEADIAAEVDDLTDGRGVDVVYDGVGKSTFDASLASLRPRGMLVLFGAASGPVPPLDPQKLNSAGSVFLTRPSLGHHLLTRKELEWRAGDLFSWIGSGALTIRIGATYSLGEARSAHEDLEGRRTTGKVLLIP</sequence>
<dbReference type="SUPFAM" id="SSF51735">
    <property type="entry name" value="NAD(P)-binding Rossmann-fold domains"/>
    <property type="match status" value="1"/>
</dbReference>
<comment type="caution">
    <text evidence="5">The sequence shown here is derived from an EMBL/GenBank/DDBJ whole genome shotgun (WGS) entry which is preliminary data.</text>
</comment>
<name>A0ABP5TQI1_9PSEU</name>
<evidence type="ECO:0000256" key="1">
    <source>
        <dbReference type="ARBA" id="ARBA00022857"/>
    </source>
</evidence>
<evidence type="ECO:0000313" key="6">
    <source>
        <dbReference type="Proteomes" id="UP001501218"/>
    </source>
</evidence>
<dbReference type="CDD" id="cd05286">
    <property type="entry name" value="QOR2"/>
    <property type="match status" value="1"/>
</dbReference>
<evidence type="ECO:0000313" key="5">
    <source>
        <dbReference type="EMBL" id="GAA2359006.1"/>
    </source>
</evidence>
<dbReference type="RefSeq" id="WP_344135639.1">
    <property type="nucleotide sequence ID" value="NZ_BAAARA010000021.1"/>
</dbReference>
<dbReference type="InterPro" id="IPR013154">
    <property type="entry name" value="ADH-like_N"/>
</dbReference>
<dbReference type="InterPro" id="IPR011032">
    <property type="entry name" value="GroES-like_sf"/>
</dbReference>
<dbReference type="InterPro" id="IPR036291">
    <property type="entry name" value="NAD(P)-bd_dom_sf"/>
</dbReference>
<dbReference type="Proteomes" id="UP001501218">
    <property type="component" value="Unassembled WGS sequence"/>
</dbReference>
<proteinExistence type="predicted"/>
<evidence type="ECO:0000256" key="3">
    <source>
        <dbReference type="SAM" id="MobiDB-lite"/>
    </source>
</evidence>
<dbReference type="InterPro" id="IPR020843">
    <property type="entry name" value="ER"/>
</dbReference>
<dbReference type="InterPro" id="IPR013149">
    <property type="entry name" value="ADH-like_C"/>
</dbReference>
<dbReference type="EMBL" id="BAAARA010000021">
    <property type="protein sequence ID" value="GAA2359006.1"/>
    <property type="molecule type" value="Genomic_DNA"/>
</dbReference>
<dbReference type="SMART" id="SM00829">
    <property type="entry name" value="PKS_ER"/>
    <property type="match status" value="1"/>
</dbReference>
<dbReference type="Pfam" id="PF08240">
    <property type="entry name" value="ADH_N"/>
    <property type="match status" value="1"/>
</dbReference>
<dbReference type="Gene3D" id="3.40.50.720">
    <property type="entry name" value="NAD(P)-binding Rossmann-like Domain"/>
    <property type="match status" value="1"/>
</dbReference>
<dbReference type="SUPFAM" id="SSF50129">
    <property type="entry name" value="GroES-like"/>
    <property type="match status" value="1"/>
</dbReference>
<dbReference type="PANTHER" id="PTHR48106:SF13">
    <property type="entry name" value="QUINONE OXIDOREDUCTASE-RELATED"/>
    <property type="match status" value="1"/>
</dbReference>
<dbReference type="PROSITE" id="PS01162">
    <property type="entry name" value="QOR_ZETA_CRYSTAL"/>
    <property type="match status" value="1"/>
</dbReference>
<reference evidence="6" key="1">
    <citation type="journal article" date="2019" name="Int. J. Syst. Evol. Microbiol.">
        <title>The Global Catalogue of Microorganisms (GCM) 10K type strain sequencing project: providing services to taxonomists for standard genome sequencing and annotation.</title>
        <authorList>
            <consortium name="The Broad Institute Genomics Platform"/>
            <consortium name="The Broad Institute Genome Sequencing Center for Infectious Disease"/>
            <person name="Wu L."/>
            <person name="Ma J."/>
        </authorList>
    </citation>
    <scope>NUCLEOTIDE SEQUENCE [LARGE SCALE GENOMIC DNA]</scope>
    <source>
        <strain evidence="6">JCM 16221</strain>
    </source>
</reference>
<dbReference type="InterPro" id="IPR002364">
    <property type="entry name" value="Quin_OxRdtase/zeta-crystal_CS"/>
</dbReference>
<accession>A0ABP5TQI1</accession>
<dbReference type="Gene3D" id="3.90.180.10">
    <property type="entry name" value="Medium-chain alcohol dehydrogenases, catalytic domain"/>
    <property type="match status" value="1"/>
</dbReference>
<keyword evidence="2" id="KW-0560">Oxidoreductase</keyword>
<dbReference type="Pfam" id="PF00107">
    <property type="entry name" value="ADH_zinc_N"/>
    <property type="match status" value="1"/>
</dbReference>
<gene>
    <name evidence="5" type="ORF">GCM10009854_41900</name>
</gene>
<feature type="region of interest" description="Disordered" evidence="3">
    <location>
        <begin position="1"/>
        <end position="22"/>
    </location>
</feature>
<evidence type="ECO:0000259" key="4">
    <source>
        <dbReference type="SMART" id="SM00829"/>
    </source>
</evidence>
<dbReference type="InterPro" id="IPR047618">
    <property type="entry name" value="QOR-like"/>
</dbReference>